<gene>
    <name evidence="1" type="ORF">A8709_33115</name>
</gene>
<dbReference type="AlphaFoldDB" id="A0A1C0ZX08"/>
<reference evidence="2" key="1">
    <citation type="submission" date="2016-05" db="EMBL/GenBank/DDBJ databases">
        <title>Paenibacillus oryzae. sp. nov., isolated from the rice root.</title>
        <authorList>
            <person name="Zhang J."/>
            <person name="Zhang X."/>
        </authorList>
    </citation>
    <scope>NUCLEOTIDE SEQUENCE [LARGE SCALE GENOMIC DNA]</scope>
    <source>
        <strain evidence="2">KCTC13222</strain>
    </source>
</reference>
<accession>A0A1C0ZX08</accession>
<name>A0A1C0ZX08_9BACL</name>
<sequence length="72" mass="8476">MGEYFECELRLNGEYETKITTVNFRLLPRIGEHISTKLDGITHQFKITDIWHWVGDKMTGHEIIIYVNHTGK</sequence>
<keyword evidence="2" id="KW-1185">Reference proteome</keyword>
<dbReference type="STRING" id="512399.A8709_33115"/>
<dbReference type="Proteomes" id="UP000093309">
    <property type="component" value="Unassembled WGS sequence"/>
</dbReference>
<dbReference type="RefSeq" id="WP_065857156.1">
    <property type="nucleotide sequence ID" value="NZ_LYPC01000027.1"/>
</dbReference>
<evidence type="ECO:0000313" key="1">
    <source>
        <dbReference type="EMBL" id="OCT12653.1"/>
    </source>
</evidence>
<dbReference type="EMBL" id="LYPC01000027">
    <property type="protein sequence ID" value="OCT12653.1"/>
    <property type="molecule type" value="Genomic_DNA"/>
</dbReference>
<evidence type="ECO:0000313" key="2">
    <source>
        <dbReference type="Proteomes" id="UP000093309"/>
    </source>
</evidence>
<organism evidence="1 2">
    <name type="scientific">Paenibacillus pectinilyticus</name>
    <dbReference type="NCBI Taxonomy" id="512399"/>
    <lineage>
        <taxon>Bacteria</taxon>
        <taxon>Bacillati</taxon>
        <taxon>Bacillota</taxon>
        <taxon>Bacilli</taxon>
        <taxon>Bacillales</taxon>
        <taxon>Paenibacillaceae</taxon>
        <taxon>Paenibacillus</taxon>
    </lineage>
</organism>
<dbReference type="OrthoDB" id="7510394at2"/>
<comment type="caution">
    <text evidence="1">The sequence shown here is derived from an EMBL/GenBank/DDBJ whole genome shotgun (WGS) entry which is preliminary data.</text>
</comment>
<protein>
    <submittedName>
        <fullName evidence="1">Uncharacterized protein</fullName>
    </submittedName>
</protein>
<proteinExistence type="predicted"/>